<keyword evidence="1" id="KW-0472">Membrane</keyword>
<reference evidence="2 3" key="1">
    <citation type="submission" date="2023-07" db="EMBL/GenBank/DDBJ databases">
        <title>Genomic Encyclopedia of Type Strains, Phase IV (KMG-IV): sequencing the most valuable type-strain genomes for metagenomic binning, comparative biology and taxonomic classification.</title>
        <authorList>
            <person name="Goeker M."/>
        </authorList>
    </citation>
    <scope>NUCLEOTIDE SEQUENCE [LARGE SCALE GENOMIC DNA]</scope>
    <source>
        <strain evidence="2 3">DSM 1400</strain>
    </source>
</reference>
<feature type="transmembrane region" description="Helical" evidence="1">
    <location>
        <begin position="257"/>
        <end position="276"/>
    </location>
</feature>
<sequence length="310" mass="34159">MEILIDSFLDAFMDTIKMLPLLFIVFLIMESLEAKYGDELNHKIKKAGKLGPLIGSILGVIPQCGISVLAVGFYSKNLITIGTLISIFVSTSDEAIPLLLAKPNQVKLVAPLIVTKLILGIVLGYSVDFIFRNSSKLKLKPMNNFNIVSCSHNCSCSHKDIKKTSITSDENNKNIKVDFKKLVITCLKKLFEISLYIFLITFVLNIIFEIKEISSFIQISSKHNFLQIILTSLVGLIPNCATSVALIEVFIRGGLTFSALVSGLSSNAGLGLLILFKDKKNIKKAFYITLILYVVSVIGGLLSTLIFNFI</sequence>
<feature type="transmembrane region" description="Helical" evidence="1">
    <location>
        <begin position="228"/>
        <end position="251"/>
    </location>
</feature>
<keyword evidence="1" id="KW-1133">Transmembrane helix</keyword>
<evidence type="ECO:0000313" key="3">
    <source>
        <dbReference type="Proteomes" id="UP001224418"/>
    </source>
</evidence>
<dbReference type="Proteomes" id="UP001224418">
    <property type="component" value="Unassembled WGS sequence"/>
</dbReference>
<accession>A0ABU0JUX5</accession>
<feature type="transmembrane region" description="Helical" evidence="1">
    <location>
        <begin position="50"/>
        <end position="73"/>
    </location>
</feature>
<evidence type="ECO:0000313" key="2">
    <source>
        <dbReference type="EMBL" id="MDQ0480904.1"/>
    </source>
</evidence>
<gene>
    <name evidence="2" type="ORF">QOZ93_002654</name>
</gene>
<comment type="caution">
    <text evidence="2">The sequence shown here is derived from an EMBL/GenBank/DDBJ whole genome shotgun (WGS) entry which is preliminary data.</text>
</comment>
<dbReference type="InterPro" id="IPR021552">
    <property type="entry name" value="ArsP_2"/>
</dbReference>
<evidence type="ECO:0000256" key="1">
    <source>
        <dbReference type="SAM" id="Phobius"/>
    </source>
</evidence>
<dbReference type="Pfam" id="PF11449">
    <property type="entry name" value="ArsP_2"/>
    <property type="match status" value="2"/>
</dbReference>
<dbReference type="NCBIfam" id="NF037962">
    <property type="entry name" value="arsenic_eff"/>
    <property type="match status" value="1"/>
</dbReference>
<protein>
    <recommendedName>
        <fullName evidence="4">Permease</fullName>
    </recommendedName>
</protein>
<evidence type="ECO:0008006" key="4">
    <source>
        <dbReference type="Google" id="ProtNLM"/>
    </source>
</evidence>
<organism evidence="2 3">
    <name type="scientific">Hathewaya limosa</name>
    <name type="common">Clostridium limosum</name>
    <dbReference type="NCBI Taxonomy" id="1536"/>
    <lineage>
        <taxon>Bacteria</taxon>
        <taxon>Bacillati</taxon>
        <taxon>Bacillota</taxon>
        <taxon>Clostridia</taxon>
        <taxon>Eubacteriales</taxon>
        <taxon>Clostridiaceae</taxon>
        <taxon>Hathewaya</taxon>
    </lineage>
</organism>
<proteinExistence type="predicted"/>
<feature type="transmembrane region" description="Helical" evidence="1">
    <location>
        <begin position="285"/>
        <end position="307"/>
    </location>
</feature>
<feature type="transmembrane region" description="Helical" evidence="1">
    <location>
        <begin position="190"/>
        <end position="208"/>
    </location>
</feature>
<keyword evidence="3" id="KW-1185">Reference proteome</keyword>
<feature type="transmembrane region" description="Helical" evidence="1">
    <location>
        <begin position="108"/>
        <end position="131"/>
    </location>
</feature>
<keyword evidence="1" id="KW-0812">Transmembrane</keyword>
<dbReference type="RefSeq" id="WP_307357198.1">
    <property type="nucleotide sequence ID" value="NZ_BAAACJ010000028.1"/>
</dbReference>
<name>A0ABU0JUX5_HATLI</name>
<feature type="transmembrane region" description="Helical" evidence="1">
    <location>
        <begin position="12"/>
        <end position="29"/>
    </location>
</feature>
<dbReference type="EMBL" id="JAUSWN010000033">
    <property type="protein sequence ID" value="MDQ0480904.1"/>
    <property type="molecule type" value="Genomic_DNA"/>
</dbReference>